<dbReference type="EMBL" id="JAHKRT010000005">
    <property type="protein sequence ID" value="MBU3078274.1"/>
    <property type="molecule type" value="Genomic_DNA"/>
</dbReference>
<gene>
    <name evidence="2" type="ORF">KOF26_10380</name>
</gene>
<reference evidence="2 3" key="1">
    <citation type="submission" date="2021-06" db="EMBL/GenBank/DDBJ databases">
        <title>Sphingomonas sp. XMGL2, whole genome shotgun sequencing project.</title>
        <authorList>
            <person name="Zhao G."/>
            <person name="Shen L."/>
        </authorList>
    </citation>
    <scope>NUCLEOTIDE SEQUENCE [LARGE SCALE GENOMIC DNA]</scope>
    <source>
        <strain evidence="2 3">XMGL2</strain>
    </source>
</reference>
<keyword evidence="1" id="KW-0812">Transmembrane</keyword>
<feature type="transmembrane region" description="Helical" evidence="1">
    <location>
        <begin position="53"/>
        <end position="77"/>
    </location>
</feature>
<keyword evidence="3" id="KW-1185">Reference proteome</keyword>
<proteinExistence type="predicted"/>
<name>A0ABS6BJB5_9SPHN</name>
<sequence>MRWTSALAIYFLFWSLCVFFVLPMGVRTTDETGGDRIPGQADSAPHRYDAKKVVIRTTIVSTVMFFAFYLNYVYGWITPDMLDFFSPPNRLT</sequence>
<keyword evidence="1" id="KW-1133">Transmembrane helix</keyword>
<protein>
    <submittedName>
        <fullName evidence="2">DUF1467 family protein</fullName>
    </submittedName>
</protein>
<organism evidence="2 3">
    <name type="scientific">Sphingomonas quercus</name>
    <dbReference type="NCBI Taxonomy" id="2842451"/>
    <lineage>
        <taxon>Bacteria</taxon>
        <taxon>Pseudomonadati</taxon>
        <taxon>Pseudomonadota</taxon>
        <taxon>Alphaproteobacteria</taxon>
        <taxon>Sphingomonadales</taxon>
        <taxon>Sphingomonadaceae</taxon>
        <taxon>Sphingomonas</taxon>
    </lineage>
</organism>
<dbReference type="Proteomes" id="UP000776276">
    <property type="component" value="Unassembled WGS sequence"/>
</dbReference>
<accession>A0ABS6BJB5</accession>
<dbReference type="RefSeq" id="WP_216324252.1">
    <property type="nucleotide sequence ID" value="NZ_JAHKRT010000005.1"/>
</dbReference>
<dbReference type="Pfam" id="PF07330">
    <property type="entry name" value="DUF1467"/>
    <property type="match status" value="1"/>
</dbReference>
<evidence type="ECO:0000313" key="3">
    <source>
        <dbReference type="Proteomes" id="UP000776276"/>
    </source>
</evidence>
<evidence type="ECO:0000313" key="2">
    <source>
        <dbReference type="EMBL" id="MBU3078274.1"/>
    </source>
</evidence>
<feature type="transmembrane region" description="Helical" evidence="1">
    <location>
        <begin position="6"/>
        <end position="26"/>
    </location>
</feature>
<evidence type="ECO:0000256" key="1">
    <source>
        <dbReference type="SAM" id="Phobius"/>
    </source>
</evidence>
<comment type="caution">
    <text evidence="2">The sequence shown here is derived from an EMBL/GenBank/DDBJ whole genome shotgun (WGS) entry which is preliminary data.</text>
</comment>
<dbReference type="InterPro" id="IPR009935">
    <property type="entry name" value="DUF1467"/>
</dbReference>
<keyword evidence="1" id="KW-0472">Membrane</keyword>